<feature type="transmembrane region" description="Helical" evidence="2">
    <location>
        <begin position="213"/>
        <end position="238"/>
    </location>
</feature>
<dbReference type="PANTHER" id="PTHR43156">
    <property type="entry name" value="STAGE II SPORULATION PROTEIN E-RELATED"/>
    <property type="match status" value="1"/>
</dbReference>
<dbReference type="AlphaFoldDB" id="A0A1M6C8A0"/>
<keyword evidence="2" id="KW-0472">Membrane</keyword>
<dbReference type="SUPFAM" id="SSF81606">
    <property type="entry name" value="PP2C-like"/>
    <property type="match status" value="1"/>
</dbReference>
<keyword evidence="5" id="KW-1185">Reference proteome</keyword>
<dbReference type="InterPro" id="IPR036457">
    <property type="entry name" value="PPM-type-like_dom_sf"/>
</dbReference>
<dbReference type="InterPro" id="IPR001932">
    <property type="entry name" value="PPM-type_phosphatase-like_dom"/>
</dbReference>
<accession>A0A1M6C8A0</accession>
<feature type="transmembrane region" description="Helical" evidence="2">
    <location>
        <begin position="268"/>
        <end position="287"/>
    </location>
</feature>
<evidence type="ECO:0000313" key="4">
    <source>
        <dbReference type="EMBL" id="SHI57240.1"/>
    </source>
</evidence>
<sequence>MQMDNAAEIKARDHGFKLLLKWFGQITFFRFVQAILCFFFTRASFFEVLRPFGLAFYCAAQFSGPDRLLAVVALTAGNLIHSGFFEAFRQLAAVLIFELLLHFRSLSGHAKPTVLNRSVMMGLTVLATGLVKGLVQGFHVYDLVASLLCAAFAFSVAVLIQPALMQKDDIKASLYRQNGRLTAAKAILACLSIISLEGLFITELDLSGMMAGLVVLVFARSRGSACAACMGACMGFVLTMYRIPGALELPGLYALAGAAAGLPFRRRVVPVFLWTAVILFFTGLSILNGNMIMGYYSIMVAGVLFLFIPAKPLNILCEYLAGPKARKALDDEVGRRASLEASDRLYILGKALARVSRNVQEFLNDETENERTMAESVMEIVADKVCRRCPQCERCWGTNFMKTYKLVEKALSELKTDETGLLEIPGWFRNTCTRNDRFVESLGIAFSIYKTERVWRARLNEARERIAEQAGIISGNIMSIARSIVEHRSRNYEIEESFLEAAASSGIPVADIRIGSDGGSRTSADVVCEGIHRINMDQLDNLVKAFLGSQIVRIGEMRRDMLGYSVLRYMNKPRYRTITGVARLSMEKSPVSGDSFTFFINGSGLHISAISDGAGSGKRAERYSRNTIQMLEYLMDEGVDIAFSFQLIRLYLGIRGEREILATLDACAINLMDGSVRFYKLGAPASYIRSMEGVSEISGTDSDGDSGDEEDKPTVYRVSEGDFVIMVSDGVYDAFCDKGQPTLQKFIAALDTLNPQQMADMILTEANLRSNGARDDMTVLVTRLW</sequence>
<dbReference type="Proteomes" id="UP000324781">
    <property type="component" value="Unassembled WGS sequence"/>
</dbReference>
<reference evidence="4 5" key="1">
    <citation type="submission" date="2016-11" db="EMBL/GenBank/DDBJ databases">
        <authorList>
            <person name="Varghese N."/>
            <person name="Submissions S."/>
        </authorList>
    </citation>
    <scope>NUCLEOTIDE SEQUENCE [LARGE SCALE GENOMIC DNA]</scope>
    <source>
        <strain evidence="4 5">DSM 19027</strain>
    </source>
</reference>
<dbReference type="Gene3D" id="3.60.40.10">
    <property type="entry name" value="PPM-type phosphatase domain"/>
    <property type="match status" value="1"/>
</dbReference>
<evidence type="ECO:0000259" key="3">
    <source>
        <dbReference type="SMART" id="SM00331"/>
    </source>
</evidence>
<keyword evidence="1" id="KW-0378">Hydrolase</keyword>
<feature type="transmembrane region" description="Helical" evidence="2">
    <location>
        <begin position="141"/>
        <end position="160"/>
    </location>
</feature>
<dbReference type="Pfam" id="PF19732">
    <property type="entry name" value="SpoIIE_N"/>
    <property type="match status" value="1"/>
</dbReference>
<dbReference type="PANTHER" id="PTHR43156:SF2">
    <property type="entry name" value="STAGE II SPORULATION PROTEIN E"/>
    <property type="match status" value="1"/>
</dbReference>
<feature type="transmembrane region" description="Helical" evidence="2">
    <location>
        <begin position="294"/>
        <end position="310"/>
    </location>
</feature>
<feature type="transmembrane region" description="Helical" evidence="2">
    <location>
        <begin position="245"/>
        <end position="262"/>
    </location>
</feature>
<keyword evidence="2" id="KW-1133">Transmembrane helix</keyword>
<protein>
    <submittedName>
        <fullName evidence="4">Stage II sporulation protein E</fullName>
    </submittedName>
</protein>
<evidence type="ECO:0000256" key="1">
    <source>
        <dbReference type="ARBA" id="ARBA00022801"/>
    </source>
</evidence>
<organism evidence="4 5">
    <name type="scientific">Thermoclostridium caenicola</name>
    <dbReference type="NCBI Taxonomy" id="659425"/>
    <lineage>
        <taxon>Bacteria</taxon>
        <taxon>Bacillati</taxon>
        <taxon>Bacillota</taxon>
        <taxon>Clostridia</taxon>
        <taxon>Eubacteriales</taxon>
        <taxon>Oscillospiraceae</taxon>
        <taxon>Thermoclostridium</taxon>
    </lineage>
</organism>
<proteinExistence type="predicted"/>
<dbReference type="GO" id="GO:0016791">
    <property type="term" value="F:phosphatase activity"/>
    <property type="evidence" value="ECO:0007669"/>
    <property type="project" value="TreeGrafter"/>
</dbReference>
<feature type="transmembrane region" description="Helical" evidence="2">
    <location>
        <begin position="22"/>
        <end position="40"/>
    </location>
</feature>
<keyword evidence="2" id="KW-0812">Transmembrane</keyword>
<evidence type="ECO:0000256" key="2">
    <source>
        <dbReference type="SAM" id="Phobius"/>
    </source>
</evidence>
<dbReference type="SMART" id="SM00331">
    <property type="entry name" value="PP2C_SIG"/>
    <property type="match status" value="1"/>
</dbReference>
<feature type="transmembrane region" description="Helical" evidence="2">
    <location>
        <begin position="181"/>
        <end position="201"/>
    </location>
</feature>
<dbReference type="EMBL" id="FQZP01000004">
    <property type="protein sequence ID" value="SHI57240.1"/>
    <property type="molecule type" value="Genomic_DNA"/>
</dbReference>
<feature type="domain" description="PPM-type phosphatase" evidence="3">
    <location>
        <begin position="576"/>
        <end position="784"/>
    </location>
</feature>
<dbReference type="Pfam" id="PF07228">
    <property type="entry name" value="SpoIIE"/>
    <property type="match status" value="1"/>
</dbReference>
<gene>
    <name evidence="4" type="ORF">SAMN05444373_100484</name>
</gene>
<dbReference type="InterPro" id="IPR045768">
    <property type="entry name" value="SpoIIE_N"/>
</dbReference>
<name>A0A1M6C8A0_9FIRM</name>
<dbReference type="InterPro" id="IPR052016">
    <property type="entry name" value="Bact_Sigma-Reg"/>
</dbReference>
<evidence type="ECO:0000313" key="5">
    <source>
        <dbReference type="Proteomes" id="UP000324781"/>
    </source>
</evidence>